<organism evidence="2 3">
    <name type="scientific">Rhizocola hellebori</name>
    <dbReference type="NCBI Taxonomy" id="1392758"/>
    <lineage>
        <taxon>Bacteria</taxon>
        <taxon>Bacillati</taxon>
        <taxon>Actinomycetota</taxon>
        <taxon>Actinomycetes</taxon>
        <taxon>Micromonosporales</taxon>
        <taxon>Micromonosporaceae</taxon>
        <taxon>Rhizocola</taxon>
    </lineage>
</organism>
<dbReference type="InterPro" id="IPR016181">
    <property type="entry name" value="Acyl_CoA_acyltransferase"/>
</dbReference>
<dbReference type="CDD" id="cd04301">
    <property type="entry name" value="NAT_SF"/>
    <property type="match status" value="1"/>
</dbReference>
<dbReference type="Gene3D" id="3.40.630.30">
    <property type="match status" value="1"/>
</dbReference>
<evidence type="ECO:0000313" key="3">
    <source>
        <dbReference type="Proteomes" id="UP000612899"/>
    </source>
</evidence>
<evidence type="ECO:0000313" key="2">
    <source>
        <dbReference type="EMBL" id="GIH07901.1"/>
    </source>
</evidence>
<comment type="caution">
    <text evidence="2">The sequence shown here is derived from an EMBL/GenBank/DDBJ whole genome shotgun (WGS) entry which is preliminary data.</text>
</comment>
<proteinExistence type="predicted"/>
<evidence type="ECO:0000259" key="1">
    <source>
        <dbReference type="PROSITE" id="PS51186"/>
    </source>
</evidence>
<accession>A0A8J3VJB4</accession>
<dbReference type="PROSITE" id="PS51186">
    <property type="entry name" value="GNAT"/>
    <property type="match status" value="1"/>
</dbReference>
<dbReference type="SUPFAM" id="SSF55729">
    <property type="entry name" value="Acyl-CoA N-acyltransferases (Nat)"/>
    <property type="match status" value="1"/>
</dbReference>
<dbReference type="GO" id="GO:0016747">
    <property type="term" value="F:acyltransferase activity, transferring groups other than amino-acyl groups"/>
    <property type="evidence" value="ECO:0007669"/>
    <property type="project" value="InterPro"/>
</dbReference>
<feature type="domain" description="N-acetyltransferase" evidence="1">
    <location>
        <begin position="10"/>
        <end position="194"/>
    </location>
</feature>
<keyword evidence="3" id="KW-1185">Reference proteome</keyword>
<protein>
    <submittedName>
        <fullName evidence="2">GNAT family acetyltransferase</fullName>
    </submittedName>
</protein>
<dbReference type="Proteomes" id="UP000612899">
    <property type="component" value="Unassembled WGS sequence"/>
</dbReference>
<dbReference type="EMBL" id="BONY01000041">
    <property type="protein sequence ID" value="GIH07901.1"/>
    <property type="molecule type" value="Genomic_DNA"/>
</dbReference>
<reference evidence="2" key="1">
    <citation type="submission" date="2021-01" db="EMBL/GenBank/DDBJ databases">
        <title>Whole genome shotgun sequence of Rhizocola hellebori NBRC 109834.</title>
        <authorList>
            <person name="Komaki H."/>
            <person name="Tamura T."/>
        </authorList>
    </citation>
    <scope>NUCLEOTIDE SEQUENCE</scope>
    <source>
        <strain evidence="2">NBRC 109834</strain>
    </source>
</reference>
<sequence>MAASLHGRQLRVLPVTEDRWDDVVACFGRRGNDPQWCWCQRFVGTAPDRDQRAALRRQMTAATVPFGLVAFVDEQPVGWSRVSPRSDLPGVLSHRALKRILPEDSGAWWATCFVVDARHRGQGVGHALLNAAVSHARDHGATAVEGHPVDVEKLAATRVSGSSLFTGTLAMFAAAGFTEIGRTFPSRPVMRLQL</sequence>
<dbReference type="InterPro" id="IPR000182">
    <property type="entry name" value="GNAT_dom"/>
</dbReference>
<name>A0A8J3VJB4_9ACTN</name>
<gene>
    <name evidence="2" type="ORF">Rhe02_59680</name>
</gene>
<dbReference type="AlphaFoldDB" id="A0A8J3VJB4"/>
<dbReference type="Pfam" id="PF00583">
    <property type="entry name" value="Acetyltransf_1"/>
    <property type="match status" value="1"/>
</dbReference>